<sequence>MVDGTLEMIWWRCHLSWLELWRREMSWEVEPIVYRAWDWHHPPSGPPTRTCPLTIFWQDHLRRRSSFFTIRLGSKTSNPSNSCSWTTSFNPARHILRYPCYLQ</sequence>
<dbReference type="AlphaFoldDB" id="A0A8D8XX33"/>
<name>A0A8D8XX33_9HEMI</name>
<accession>A0A8D8XX33</accession>
<reference evidence="1" key="1">
    <citation type="submission" date="2021-05" db="EMBL/GenBank/DDBJ databases">
        <authorList>
            <person name="Alioto T."/>
            <person name="Alioto T."/>
            <person name="Gomez Garrido J."/>
        </authorList>
    </citation>
    <scope>NUCLEOTIDE SEQUENCE</scope>
</reference>
<dbReference type="EMBL" id="HBUF01346690">
    <property type="protein sequence ID" value="CAG6710103.1"/>
    <property type="molecule type" value="Transcribed_RNA"/>
</dbReference>
<dbReference type="EMBL" id="HBUF01346691">
    <property type="protein sequence ID" value="CAG6710105.1"/>
    <property type="molecule type" value="Transcribed_RNA"/>
</dbReference>
<organism evidence="1">
    <name type="scientific">Cacopsylla melanoneura</name>
    <dbReference type="NCBI Taxonomy" id="428564"/>
    <lineage>
        <taxon>Eukaryota</taxon>
        <taxon>Metazoa</taxon>
        <taxon>Ecdysozoa</taxon>
        <taxon>Arthropoda</taxon>
        <taxon>Hexapoda</taxon>
        <taxon>Insecta</taxon>
        <taxon>Pterygota</taxon>
        <taxon>Neoptera</taxon>
        <taxon>Paraneoptera</taxon>
        <taxon>Hemiptera</taxon>
        <taxon>Sternorrhyncha</taxon>
        <taxon>Psylloidea</taxon>
        <taxon>Psyllidae</taxon>
        <taxon>Psyllinae</taxon>
        <taxon>Cacopsylla</taxon>
    </lineage>
</organism>
<dbReference type="EMBL" id="HBUF01346692">
    <property type="protein sequence ID" value="CAG6710108.1"/>
    <property type="molecule type" value="Transcribed_RNA"/>
</dbReference>
<evidence type="ECO:0000313" key="1">
    <source>
        <dbReference type="EMBL" id="CAG6710105.1"/>
    </source>
</evidence>
<proteinExistence type="predicted"/>
<protein>
    <submittedName>
        <fullName evidence="1">Uncharacterized protein</fullName>
    </submittedName>
</protein>